<evidence type="ECO:0000313" key="3">
    <source>
        <dbReference type="Proteomes" id="UP000821866"/>
    </source>
</evidence>
<dbReference type="AlphaFoldDB" id="A0A9J6F8Z6"/>
<evidence type="ECO:0000256" key="1">
    <source>
        <dbReference type="SAM" id="MobiDB-lite"/>
    </source>
</evidence>
<gene>
    <name evidence="2" type="ORF">HPB51_026122</name>
</gene>
<evidence type="ECO:0000313" key="2">
    <source>
        <dbReference type="EMBL" id="KAH8042857.1"/>
    </source>
</evidence>
<reference evidence="2" key="2">
    <citation type="submission" date="2021-09" db="EMBL/GenBank/DDBJ databases">
        <authorList>
            <person name="Jia N."/>
            <person name="Wang J."/>
            <person name="Shi W."/>
            <person name="Du L."/>
            <person name="Sun Y."/>
            <person name="Zhan W."/>
            <person name="Jiang J."/>
            <person name="Wang Q."/>
            <person name="Zhang B."/>
            <person name="Ji P."/>
            <person name="Sakyi L.B."/>
            <person name="Cui X."/>
            <person name="Yuan T."/>
            <person name="Jiang B."/>
            <person name="Yang W."/>
            <person name="Lam T.T.-Y."/>
            <person name="Chang Q."/>
            <person name="Ding S."/>
            <person name="Wang X."/>
            <person name="Zhu J."/>
            <person name="Ruan X."/>
            <person name="Zhao L."/>
            <person name="Wei J."/>
            <person name="Que T."/>
            <person name="Du C."/>
            <person name="Cheng J."/>
            <person name="Dai P."/>
            <person name="Han X."/>
            <person name="Huang E."/>
            <person name="Gao Y."/>
            <person name="Liu J."/>
            <person name="Shao H."/>
            <person name="Ye R."/>
            <person name="Li L."/>
            <person name="Wei W."/>
            <person name="Wang X."/>
            <person name="Wang C."/>
            <person name="Huo Q."/>
            <person name="Li W."/>
            <person name="Guo W."/>
            <person name="Chen H."/>
            <person name="Chen S."/>
            <person name="Zhou L."/>
            <person name="Zhou L."/>
            <person name="Ni X."/>
            <person name="Tian J."/>
            <person name="Zhou Y."/>
            <person name="Sheng Y."/>
            <person name="Liu T."/>
            <person name="Pan Y."/>
            <person name="Xia L."/>
            <person name="Li J."/>
            <person name="Zhao F."/>
            <person name="Cao W."/>
        </authorList>
    </citation>
    <scope>NUCLEOTIDE SEQUENCE</scope>
    <source>
        <strain evidence="2">Rmic-2018</strain>
        <tissue evidence="2">Larvae</tissue>
    </source>
</reference>
<organism evidence="2 3">
    <name type="scientific">Rhipicephalus microplus</name>
    <name type="common">Cattle tick</name>
    <name type="synonym">Boophilus microplus</name>
    <dbReference type="NCBI Taxonomy" id="6941"/>
    <lineage>
        <taxon>Eukaryota</taxon>
        <taxon>Metazoa</taxon>
        <taxon>Ecdysozoa</taxon>
        <taxon>Arthropoda</taxon>
        <taxon>Chelicerata</taxon>
        <taxon>Arachnida</taxon>
        <taxon>Acari</taxon>
        <taxon>Parasitiformes</taxon>
        <taxon>Ixodida</taxon>
        <taxon>Ixodoidea</taxon>
        <taxon>Ixodidae</taxon>
        <taxon>Rhipicephalinae</taxon>
        <taxon>Rhipicephalus</taxon>
        <taxon>Boophilus</taxon>
    </lineage>
</organism>
<keyword evidence="3" id="KW-1185">Reference proteome</keyword>
<feature type="region of interest" description="Disordered" evidence="1">
    <location>
        <begin position="124"/>
        <end position="168"/>
    </location>
</feature>
<dbReference type="Proteomes" id="UP000821866">
    <property type="component" value="Chromosome 1"/>
</dbReference>
<comment type="caution">
    <text evidence="2">The sequence shown here is derived from an EMBL/GenBank/DDBJ whole genome shotgun (WGS) entry which is preliminary data.</text>
</comment>
<protein>
    <submittedName>
        <fullName evidence="2">Uncharacterized protein</fullName>
    </submittedName>
</protein>
<accession>A0A9J6F8Z6</accession>
<name>A0A9J6F8Z6_RHIMP</name>
<dbReference type="EMBL" id="JABSTU010000001">
    <property type="protein sequence ID" value="KAH8042857.1"/>
    <property type="molecule type" value="Genomic_DNA"/>
</dbReference>
<feature type="compositionally biased region" description="Basic and acidic residues" evidence="1">
    <location>
        <begin position="129"/>
        <end position="147"/>
    </location>
</feature>
<reference evidence="2" key="1">
    <citation type="journal article" date="2020" name="Cell">
        <title>Large-Scale Comparative Analyses of Tick Genomes Elucidate Their Genetic Diversity and Vector Capacities.</title>
        <authorList>
            <consortium name="Tick Genome and Microbiome Consortium (TIGMIC)"/>
            <person name="Jia N."/>
            <person name="Wang J."/>
            <person name="Shi W."/>
            <person name="Du L."/>
            <person name="Sun Y."/>
            <person name="Zhan W."/>
            <person name="Jiang J.F."/>
            <person name="Wang Q."/>
            <person name="Zhang B."/>
            <person name="Ji P."/>
            <person name="Bell-Sakyi L."/>
            <person name="Cui X.M."/>
            <person name="Yuan T.T."/>
            <person name="Jiang B.G."/>
            <person name="Yang W.F."/>
            <person name="Lam T.T."/>
            <person name="Chang Q.C."/>
            <person name="Ding S.J."/>
            <person name="Wang X.J."/>
            <person name="Zhu J.G."/>
            <person name="Ruan X.D."/>
            <person name="Zhao L."/>
            <person name="Wei J.T."/>
            <person name="Ye R.Z."/>
            <person name="Que T.C."/>
            <person name="Du C.H."/>
            <person name="Zhou Y.H."/>
            <person name="Cheng J.X."/>
            <person name="Dai P.F."/>
            <person name="Guo W.B."/>
            <person name="Han X.H."/>
            <person name="Huang E.J."/>
            <person name="Li L.F."/>
            <person name="Wei W."/>
            <person name="Gao Y.C."/>
            <person name="Liu J.Z."/>
            <person name="Shao H.Z."/>
            <person name="Wang X."/>
            <person name="Wang C.C."/>
            <person name="Yang T.C."/>
            <person name="Huo Q.B."/>
            <person name="Li W."/>
            <person name="Chen H.Y."/>
            <person name="Chen S.E."/>
            <person name="Zhou L.G."/>
            <person name="Ni X.B."/>
            <person name="Tian J.H."/>
            <person name="Sheng Y."/>
            <person name="Liu T."/>
            <person name="Pan Y.S."/>
            <person name="Xia L.Y."/>
            <person name="Li J."/>
            <person name="Zhao F."/>
            <person name="Cao W.C."/>
        </authorList>
    </citation>
    <scope>NUCLEOTIDE SEQUENCE</scope>
    <source>
        <strain evidence="2">Rmic-2018</strain>
    </source>
</reference>
<sequence>MNPDGRNRLTEFSRNFNGSSMYASYVTAWNRVVSYGRLTFLPPRDGARTGILRSKTTYRAKYERVLCYEGSSSGPQGGSRSMDRQVTAIRNFFRRLFSRNNDVTAPAERNADDAESVAGGVANHANAASKHDEQLGDHKDPRDDHKKQVARPTQLKSPFTHSLKCGKF</sequence>
<proteinExistence type="predicted"/>